<reference evidence="2 3" key="1">
    <citation type="submission" date="2024-11" db="EMBL/GenBank/DDBJ databases">
        <authorList>
            <person name="Heng Y.C."/>
            <person name="Lim A.C.H."/>
            <person name="Lee J.K.Y."/>
            <person name="Kittelmann S."/>
        </authorList>
    </citation>
    <scope>NUCLEOTIDE SEQUENCE [LARGE SCALE GENOMIC DNA]</scope>
    <source>
        <strain evidence="2 3">WILCCON 0185</strain>
    </source>
</reference>
<name>A0ABW8T3D1_9CLOT</name>
<evidence type="ECO:0000313" key="2">
    <source>
        <dbReference type="EMBL" id="MFL0245609.1"/>
    </source>
</evidence>
<sequence>MPRNIANIFRYNKFRKNNYLKARIIKLIFAVFIIVFVIMLIPHFFRDTYEVTITNKRIITHKNTNEYFIYAVTNNGQIRVFRIKNNFIEMKYNSADLYWAMEVNRKYEIKAYGFNIPIFSDYQNIVKAKGIPTELIPFN</sequence>
<feature type="transmembrane region" description="Helical" evidence="1">
    <location>
        <begin position="24"/>
        <end position="45"/>
    </location>
</feature>
<keyword evidence="3" id="KW-1185">Reference proteome</keyword>
<dbReference type="RefSeq" id="WP_406768065.1">
    <property type="nucleotide sequence ID" value="NZ_JBJHZZ010000001.1"/>
</dbReference>
<evidence type="ECO:0000313" key="3">
    <source>
        <dbReference type="Proteomes" id="UP001623591"/>
    </source>
</evidence>
<evidence type="ECO:0000256" key="1">
    <source>
        <dbReference type="SAM" id="Phobius"/>
    </source>
</evidence>
<proteinExistence type="predicted"/>
<dbReference type="EMBL" id="JBJHZZ010000001">
    <property type="protein sequence ID" value="MFL0245609.1"/>
    <property type="molecule type" value="Genomic_DNA"/>
</dbReference>
<protein>
    <submittedName>
        <fullName evidence="2">DUF1523 domain-containing protein</fullName>
    </submittedName>
</protein>
<dbReference type="Proteomes" id="UP001623591">
    <property type="component" value="Unassembled WGS sequence"/>
</dbReference>
<keyword evidence="1" id="KW-0472">Membrane</keyword>
<gene>
    <name evidence="2" type="ORF">ACJDUG_01295</name>
</gene>
<organism evidence="2 3">
    <name type="scientific">Candidatus Clostridium stratigraminis</name>
    <dbReference type="NCBI Taxonomy" id="3381661"/>
    <lineage>
        <taxon>Bacteria</taxon>
        <taxon>Bacillati</taxon>
        <taxon>Bacillota</taxon>
        <taxon>Clostridia</taxon>
        <taxon>Eubacteriales</taxon>
        <taxon>Clostridiaceae</taxon>
        <taxon>Clostridium</taxon>
    </lineage>
</organism>
<keyword evidence="1" id="KW-1133">Transmembrane helix</keyword>
<comment type="caution">
    <text evidence="2">The sequence shown here is derived from an EMBL/GenBank/DDBJ whole genome shotgun (WGS) entry which is preliminary data.</text>
</comment>
<accession>A0ABW8T3D1</accession>
<keyword evidence="1" id="KW-0812">Transmembrane</keyword>